<name>A0A2M4B490_9DIPT</name>
<accession>A0A2M4B490</accession>
<keyword evidence="1" id="KW-0732">Signal</keyword>
<feature type="chain" id="PRO_5014675968" evidence="1">
    <location>
        <begin position="25"/>
        <end position="69"/>
    </location>
</feature>
<sequence length="69" mass="8534">MCPRWWWWWWCCGLWHIKFAFSLAEPTPSPNRPPRTGAHSPMDYNFIHFRVRWMETYGKLLRPNRSRSP</sequence>
<feature type="signal peptide" evidence="1">
    <location>
        <begin position="1"/>
        <end position="24"/>
    </location>
</feature>
<reference evidence="2" key="1">
    <citation type="submission" date="2018-01" db="EMBL/GenBank/DDBJ databases">
        <title>An insight into the sialome of Amazonian anophelines.</title>
        <authorList>
            <person name="Ribeiro J.M."/>
            <person name="Scarpassa V."/>
            <person name="Calvo E."/>
        </authorList>
    </citation>
    <scope>NUCLEOTIDE SEQUENCE</scope>
    <source>
        <tissue evidence="2">Salivary glands</tissue>
    </source>
</reference>
<evidence type="ECO:0000256" key="1">
    <source>
        <dbReference type="SAM" id="SignalP"/>
    </source>
</evidence>
<protein>
    <submittedName>
        <fullName evidence="2">Putative secreted protein</fullName>
    </submittedName>
</protein>
<dbReference type="EMBL" id="GGFK01014481">
    <property type="protein sequence ID" value="MBW47802.1"/>
    <property type="molecule type" value="Transcribed_RNA"/>
</dbReference>
<proteinExistence type="predicted"/>
<organism evidence="2">
    <name type="scientific">Anopheles triannulatus</name>
    <dbReference type="NCBI Taxonomy" id="58253"/>
    <lineage>
        <taxon>Eukaryota</taxon>
        <taxon>Metazoa</taxon>
        <taxon>Ecdysozoa</taxon>
        <taxon>Arthropoda</taxon>
        <taxon>Hexapoda</taxon>
        <taxon>Insecta</taxon>
        <taxon>Pterygota</taxon>
        <taxon>Neoptera</taxon>
        <taxon>Endopterygota</taxon>
        <taxon>Diptera</taxon>
        <taxon>Nematocera</taxon>
        <taxon>Culicoidea</taxon>
        <taxon>Culicidae</taxon>
        <taxon>Anophelinae</taxon>
        <taxon>Anopheles</taxon>
    </lineage>
</organism>
<dbReference type="AlphaFoldDB" id="A0A2M4B490"/>
<evidence type="ECO:0000313" key="2">
    <source>
        <dbReference type="EMBL" id="MBW47802.1"/>
    </source>
</evidence>